<dbReference type="InterPro" id="IPR050188">
    <property type="entry name" value="RluA_PseudoU_synthase"/>
</dbReference>
<dbReference type="RefSeq" id="WP_264841644.1">
    <property type="nucleotide sequence ID" value="NZ_AP025628.1"/>
</dbReference>
<dbReference type="InterPro" id="IPR006145">
    <property type="entry name" value="PsdUridine_synth_RsuA/RluA"/>
</dbReference>
<keyword evidence="3 5" id="KW-0413">Isomerase</keyword>
<dbReference type="GO" id="GO:0140098">
    <property type="term" value="F:catalytic activity, acting on RNA"/>
    <property type="evidence" value="ECO:0007669"/>
    <property type="project" value="UniProtKB-ARBA"/>
</dbReference>
<dbReference type="EMBL" id="AP025628">
    <property type="protein sequence ID" value="BDG60961.1"/>
    <property type="molecule type" value="Genomic_DNA"/>
</dbReference>
<reference evidence="7" key="1">
    <citation type="submission" date="2022-03" db="EMBL/GenBank/DDBJ databases">
        <title>Complete genome sequence of Caldinitratiruptor microaerophilus.</title>
        <authorList>
            <person name="Mukaiyama R."/>
            <person name="Nishiyama T."/>
            <person name="Ueda K."/>
        </authorList>
    </citation>
    <scope>NUCLEOTIDE SEQUENCE</scope>
    <source>
        <strain evidence="7">JCM 16183</strain>
    </source>
</reference>
<evidence type="ECO:0000256" key="3">
    <source>
        <dbReference type="ARBA" id="ARBA00023235"/>
    </source>
</evidence>
<dbReference type="GO" id="GO:0009982">
    <property type="term" value="F:pseudouridine synthase activity"/>
    <property type="evidence" value="ECO:0007669"/>
    <property type="project" value="InterPro"/>
</dbReference>
<dbReference type="PROSITE" id="PS01129">
    <property type="entry name" value="PSI_RLU"/>
    <property type="match status" value="1"/>
</dbReference>
<dbReference type="InterPro" id="IPR020103">
    <property type="entry name" value="PsdUridine_synth_cat_dom_sf"/>
</dbReference>
<proteinExistence type="inferred from homology"/>
<dbReference type="GO" id="GO:0003723">
    <property type="term" value="F:RNA binding"/>
    <property type="evidence" value="ECO:0007669"/>
    <property type="project" value="InterPro"/>
</dbReference>
<sequence>MSGLRELFRFTVEPEAAGLRLDTLLRRRFRVTSTLLRRVRHHGRVLVDGEPRRVVDPVPAGAEVVVLVEEEASPGVAPEPLPLEVVHEDADLLVVNKPPGQVVHPTRGVCGGTLANAAVHYLASRGEPAPVHPVNRLDRGTSGLVVFAKNAWAHAALAGRLERVYLAVASGRIEADALTIDQPIGRDPDHPVRRRVDPAGQPAVTRVRAVSRWPAATLCEVTLETGRTHQIRVHLAWAGHPLLGDALYGGPTDRLARPALHAWRVRFVHPRNRTLLSLEVPPPPDFQALLAALGAPEGGMG</sequence>
<comment type="function">
    <text evidence="5">Responsible for synthesis of pseudouridine from uracil.</text>
</comment>
<dbReference type="GO" id="GO:0000455">
    <property type="term" value="P:enzyme-directed rRNA pseudouridine synthesis"/>
    <property type="evidence" value="ECO:0007669"/>
    <property type="project" value="TreeGrafter"/>
</dbReference>
<dbReference type="KEGG" id="cmic:caldi_20510"/>
<dbReference type="AlphaFoldDB" id="A0AA35G6A2"/>
<dbReference type="PANTHER" id="PTHR21600">
    <property type="entry name" value="MITOCHONDRIAL RNA PSEUDOURIDINE SYNTHASE"/>
    <property type="match status" value="1"/>
</dbReference>
<evidence type="ECO:0000256" key="2">
    <source>
        <dbReference type="ARBA" id="ARBA00010876"/>
    </source>
</evidence>
<dbReference type="SUPFAM" id="SSF55120">
    <property type="entry name" value="Pseudouridine synthase"/>
    <property type="match status" value="1"/>
</dbReference>
<comment type="similarity">
    <text evidence="2 5">Belongs to the pseudouridine synthase RluA family.</text>
</comment>
<dbReference type="EC" id="5.4.99.-" evidence="5"/>
<dbReference type="CDD" id="cd02869">
    <property type="entry name" value="PseudoU_synth_RluA_like"/>
    <property type="match status" value="1"/>
</dbReference>
<accession>A0AA35G6A2</accession>
<dbReference type="Proteomes" id="UP001163687">
    <property type="component" value="Chromosome"/>
</dbReference>
<feature type="domain" description="Pseudouridine synthase RsuA/RluA-like" evidence="6">
    <location>
        <begin position="91"/>
        <end position="236"/>
    </location>
</feature>
<dbReference type="NCBIfam" id="TIGR00005">
    <property type="entry name" value="rluA_subfam"/>
    <property type="match status" value="1"/>
</dbReference>
<name>A0AA35G6A2_9FIRM</name>
<keyword evidence="8" id="KW-1185">Reference proteome</keyword>
<evidence type="ECO:0000256" key="1">
    <source>
        <dbReference type="ARBA" id="ARBA00000073"/>
    </source>
</evidence>
<evidence type="ECO:0000256" key="5">
    <source>
        <dbReference type="RuleBase" id="RU362028"/>
    </source>
</evidence>
<dbReference type="InterPro" id="IPR006224">
    <property type="entry name" value="PsdUridine_synth_RluA-like_CS"/>
</dbReference>
<dbReference type="Pfam" id="PF00849">
    <property type="entry name" value="PseudoU_synth_2"/>
    <property type="match status" value="1"/>
</dbReference>
<feature type="active site" evidence="4">
    <location>
        <position position="138"/>
    </location>
</feature>
<organism evidence="7 8">
    <name type="scientific">Caldinitratiruptor microaerophilus</name>
    <dbReference type="NCBI Taxonomy" id="671077"/>
    <lineage>
        <taxon>Bacteria</taxon>
        <taxon>Bacillati</taxon>
        <taxon>Bacillota</taxon>
        <taxon>Clostridia</taxon>
        <taxon>Eubacteriales</taxon>
        <taxon>Symbiobacteriaceae</taxon>
        <taxon>Caldinitratiruptor</taxon>
    </lineage>
</organism>
<dbReference type="InterPro" id="IPR006225">
    <property type="entry name" value="PsdUridine_synth_RluC/D"/>
</dbReference>
<protein>
    <recommendedName>
        <fullName evidence="5">Pseudouridine synthase</fullName>
        <ecNumber evidence="5">5.4.99.-</ecNumber>
    </recommendedName>
</protein>
<evidence type="ECO:0000313" key="8">
    <source>
        <dbReference type="Proteomes" id="UP001163687"/>
    </source>
</evidence>
<evidence type="ECO:0000313" key="7">
    <source>
        <dbReference type="EMBL" id="BDG60961.1"/>
    </source>
</evidence>
<dbReference type="Gene3D" id="3.10.290.10">
    <property type="entry name" value="RNA-binding S4 domain"/>
    <property type="match status" value="1"/>
</dbReference>
<gene>
    <name evidence="7" type="ORF">caldi_20510</name>
</gene>
<dbReference type="InterPro" id="IPR036986">
    <property type="entry name" value="S4_RNA-bd_sf"/>
</dbReference>
<dbReference type="PANTHER" id="PTHR21600:SF87">
    <property type="entry name" value="RNA PSEUDOURIDYLATE SYNTHASE DOMAIN-CONTAINING PROTEIN 1"/>
    <property type="match status" value="1"/>
</dbReference>
<comment type="catalytic activity">
    <reaction evidence="1 5">
        <text>a uridine in RNA = a pseudouridine in RNA</text>
        <dbReference type="Rhea" id="RHEA:48348"/>
        <dbReference type="Rhea" id="RHEA-COMP:12068"/>
        <dbReference type="Rhea" id="RHEA-COMP:12069"/>
        <dbReference type="ChEBI" id="CHEBI:65314"/>
        <dbReference type="ChEBI" id="CHEBI:65315"/>
    </reaction>
</comment>
<dbReference type="Gene3D" id="3.30.2350.10">
    <property type="entry name" value="Pseudouridine synthase"/>
    <property type="match status" value="1"/>
</dbReference>
<dbReference type="SUPFAM" id="SSF55174">
    <property type="entry name" value="Alpha-L RNA-binding motif"/>
    <property type="match status" value="1"/>
</dbReference>
<evidence type="ECO:0000259" key="6">
    <source>
        <dbReference type="Pfam" id="PF00849"/>
    </source>
</evidence>
<evidence type="ECO:0000256" key="4">
    <source>
        <dbReference type="PIRSR" id="PIRSR606225-1"/>
    </source>
</evidence>